<feature type="region of interest" description="Disordered" evidence="1">
    <location>
        <begin position="75"/>
        <end position="135"/>
    </location>
</feature>
<organism evidence="2 3">
    <name type="scientific">Entotheonella factor</name>
    <dbReference type="NCBI Taxonomy" id="1429438"/>
    <lineage>
        <taxon>Bacteria</taxon>
        <taxon>Pseudomonadati</taxon>
        <taxon>Nitrospinota/Tectimicrobiota group</taxon>
        <taxon>Candidatus Tectimicrobiota</taxon>
        <taxon>Candidatus Entotheonellia</taxon>
        <taxon>Candidatus Entotheonellales</taxon>
        <taxon>Candidatus Entotheonellaceae</taxon>
        <taxon>Candidatus Entotheonella</taxon>
    </lineage>
</organism>
<protein>
    <recommendedName>
        <fullName evidence="4">CoxE</fullName>
    </recommendedName>
</protein>
<feature type="compositionally biased region" description="Basic and acidic residues" evidence="1">
    <location>
        <begin position="108"/>
        <end position="120"/>
    </location>
</feature>
<keyword evidence="3" id="KW-1185">Reference proteome</keyword>
<evidence type="ECO:0000256" key="1">
    <source>
        <dbReference type="SAM" id="MobiDB-lite"/>
    </source>
</evidence>
<name>W4LF00_ENTF1</name>
<dbReference type="HOGENOM" id="CLU_1881932_0_0_7"/>
<sequence length="135" mass="15355">MTPRLVQFIHLLREHGLRISVAESLDALNSVQHIGLDDRELLRLSLRTTLVKSQQDFGTFDALFERFFTIARRRKRRRARKRQSAQPGVGPRSAPQADPPPSMASSARNDEPPRPAEDHSSSQALDALSDMERDW</sequence>
<comment type="caution">
    <text evidence="2">The sequence shown here is derived from an EMBL/GenBank/DDBJ whole genome shotgun (WGS) entry which is preliminary data.</text>
</comment>
<dbReference type="PANTHER" id="PTHR39338:SF5">
    <property type="entry name" value="BLR6139 PROTEIN"/>
    <property type="match status" value="1"/>
</dbReference>
<dbReference type="Proteomes" id="UP000019141">
    <property type="component" value="Unassembled WGS sequence"/>
</dbReference>
<accession>W4LF00</accession>
<dbReference type="AlphaFoldDB" id="W4LF00"/>
<dbReference type="EMBL" id="AZHW01000759">
    <property type="protein sequence ID" value="ETW96668.1"/>
    <property type="molecule type" value="Genomic_DNA"/>
</dbReference>
<evidence type="ECO:0008006" key="4">
    <source>
        <dbReference type="Google" id="ProtNLM"/>
    </source>
</evidence>
<reference evidence="2 3" key="1">
    <citation type="journal article" date="2014" name="Nature">
        <title>An environmental bacterial taxon with a large and distinct metabolic repertoire.</title>
        <authorList>
            <person name="Wilson M.C."/>
            <person name="Mori T."/>
            <person name="Ruckert C."/>
            <person name="Uria A.R."/>
            <person name="Helf M.J."/>
            <person name="Takada K."/>
            <person name="Gernert C."/>
            <person name="Steffens U.A."/>
            <person name="Heycke N."/>
            <person name="Schmitt S."/>
            <person name="Rinke C."/>
            <person name="Helfrich E.J."/>
            <person name="Brachmann A.O."/>
            <person name="Gurgui C."/>
            <person name="Wakimoto T."/>
            <person name="Kracht M."/>
            <person name="Crusemann M."/>
            <person name="Hentschel U."/>
            <person name="Abe I."/>
            <person name="Matsunaga S."/>
            <person name="Kalinowski J."/>
            <person name="Takeyama H."/>
            <person name="Piel J."/>
        </authorList>
    </citation>
    <scope>NUCLEOTIDE SEQUENCE [LARGE SCALE GENOMIC DNA]</scope>
    <source>
        <strain evidence="3">TSY1</strain>
    </source>
</reference>
<evidence type="ECO:0000313" key="3">
    <source>
        <dbReference type="Proteomes" id="UP000019141"/>
    </source>
</evidence>
<gene>
    <name evidence="2" type="ORF">ETSY1_25660</name>
</gene>
<proteinExistence type="predicted"/>
<dbReference type="PANTHER" id="PTHR39338">
    <property type="entry name" value="BLL5662 PROTEIN-RELATED"/>
    <property type="match status" value="1"/>
</dbReference>
<evidence type="ECO:0000313" key="2">
    <source>
        <dbReference type="EMBL" id="ETW96668.1"/>
    </source>
</evidence>